<keyword evidence="3" id="KW-1185">Reference proteome</keyword>
<dbReference type="InterPro" id="IPR002398">
    <property type="entry name" value="Pept_C14"/>
</dbReference>
<organism evidence="2 3">
    <name type="scientific">Neogobius melanostomus</name>
    <name type="common">round goby</name>
    <dbReference type="NCBI Taxonomy" id="47308"/>
    <lineage>
        <taxon>Eukaryota</taxon>
        <taxon>Metazoa</taxon>
        <taxon>Chordata</taxon>
        <taxon>Craniata</taxon>
        <taxon>Vertebrata</taxon>
        <taxon>Euteleostomi</taxon>
        <taxon>Actinopterygii</taxon>
        <taxon>Neopterygii</taxon>
        <taxon>Teleostei</taxon>
        <taxon>Neoteleostei</taxon>
        <taxon>Acanthomorphata</taxon>
        <taxon>Gobiaria</taxon>
        <taxon>Gobiiformes</taxon>
        <taxon>Gobioidei</taxon>
        <taxon>Gobiidae</taxon>
        <taxon>Benthophilinae</taxon>
        <taxon>Neogobiini</taxon>
        <taxon>Neogobius</taxon>
    </lineage>
</organism>
<feature type="domain" description="CARD" evidence="1">
    <location>
        <begin position="1"/>
        <end position="89"/>
    </location>
</feature>
<evidence type="ECO:0000313" key="2">
    <source>
        <dbReference type="Ensembl" id="ENSNMLP00000010783.1"/>
    </source>
</evidence>
<dbReference type="SUPFAM" id="SSF47986">
    <property type="entry name" value="DEATH domain"/>
    <property type="match status" value="1"/>
</dbReference>
<evidence type="ECO:0000313" key="3">
    <source>
        <dbReference type="Proteomes" id="UP000694523"/>
    </source>
</evidence>
<dbReference type="PROSITE" id="PS50209">
    <property type="entry name" value="CARD"/>
    <property type="match status" value="1"/>
</dbReference>
<dbReference type="GO" id="GO:0006508">
    <property type="term" value="P:proteolysis"/>
    <property type="evidence" value="ECO:0007669"/>
    <property type="project" value="InterPro"/>
</dbReference>
<proteinExistence type="predicted"/>
<dbReference type="GO" id="GO:0072559">
    <property type="term" value="C:NLRP3 inflammasome complex"/>
    <property type="evidence" value="ECO:0007669"/>
    <property type="project" value="TreeGrafter"/>
</dbReference>
<dbReference type="AlphaFoldDB" id="A0A8C6STB7"/>
<dbReference type="GO" id="GO:0097169">
    <property type="term" value="C:AIM2 inflammasome complex"/>
    <property type="evidence" value="ECO:0007669"/>
    <property type="project" value="TreeGrafter"/>
</dbReference>
<reference evidence="2" key="1">
    <citation type="submission" date="2025-08" db="UniProtKB">
        <authorList>
            <consortium name="Ensembl"/>
        </authorList>
    </citation>
    <scope>IDENTIFICATION</scope>
</reference>
<dbReference type="PANTHER" id="PTHR47901:SF3">
    <property type="entry name" value="CASPASE-1"/>
    <property type="match status" value="1"/>
</dbReference>
<dbReference type="InterPro" id="IPR001315">
    <property type="entry name" value="CARD"/>
</dbReference>
<dbReference type="Ensembl" id="ENSNMLT00000012203.1">
    <property type="protein sequence ID" value="ENSNMLP00000010783.1"/>
    <property type="gene ID" value="ENSNMLG00000007424.1"/>
</dbReference>
<dbReference type="GO" id="GO:0042981">
    <property type="term" value="P:regulation of apoptotic process"/>
    <property type="evidence" value="ECO:0007669"/>
    <property type="project" value="InterPro"/>
</dbReference>
<protein>
    <recommendedName>
        <fullName evidence="1">CARD domain-containing protein</fullName>
    </recommendedName>
</protein>
<accession>A0A8C6STB7</accession>
<evidence type="ECO:0000259" key="1">
    <source>
        <dbReference type="PROSITE" id="PS50209"/>
    </source>
</evidence>
<dbReference type="InterPro" id="IPR011029">
    <property type="entry name" value="DEATH-like_dom_sf"/>
</dbReference>
<dbReference type="SMART" id="SM00114">
    <property type="entry name" value="CARD"/>
    <property type="match status" value="1"/>
</dbReference>
<dbReference type="GO" id="GO:0072557">
    <property type="term" value="C:IPAF inflammasome complex"/>
    <property type="evidence" value="ECO:0007669"/>
    <property type="project" value="TreeGrafter"/>
</dbReference>
<name>A0A8C6STB7_9GOBI</name>
<sequence>MAGNLDRLRVEFVEGISPEVLNQLLDDLQAEGVLNQGEKDHILEEHRSRADRARDLFDTLMRKGNTSIDIMMERLQTQDPALYNHLMPQ</sequence>
<dbReference type="GO" id="GO:0050727">
    <property type="term" value="P:regulation of inflammatory response"/>
    <property type="evidence" value="ECO:0007669"/>
    <property type="project" value="TreeGrafter"/>
</dbReference>
<dbReference type="PANTHER" id="PTHR47901">
    <property type="entry name" value="CASPASE RECRUITMENT DOMAIN-CONTAINING PROTEIN 18"/>
    <property type="match status" value="1"/>
</dbReference>
<dbReference type="Gene3D" id="1.10.533.10">
    <property type="entry name" value="Death Domain, Fas"/>
    <property type="match status" value="1"/>
</dbReference>
<dbReference type="GO" id="GO:0004197">
    <property type="term" value="F:cysteine-type endopeptidase activity"/>
    <property type="evidence" value="ECO:0007669"/>
    <property type="project" value="InterPro"/>
</dbReference>
<dbReference type="Pfam" id="PF00619">
    <property type="entry name" value="CARD"/>
    <property type="match status" value="1"/>
</dbReference>
<reference evidence="2" key="2">
    <citation type="submission" date="2025-09" db="UniProtKB">
        <authorList>
            <consortium name="Ensembl"/>
        </authorList>
    </citation>
    <scope>IDENTIFICATION</scope>
</reference>
<dbReference type="Proteomes" id="UP000694523">
    <property type="component" value="Unplaced"/>
</dbReference>